<organism evidence="1 2">
    <name type="scientific">Sulfurospirillum multivorans (strain DM 12446 / JCM 15788 / NBRC 109480)</name>
    <dbReference type="NCBI Taxonomy" id="1150621"/>
    <lineage>
        <taxon>Bacteria</taxon>
        <taxon>Pseudomonadati</taxon>
        <taxon>Campylobacterota</taxon>
        <taxon>Epsilonproteobacteria</taxon>
        <taxon>Campylobacterales</taxon>
        <taxon>Sulfurospirillaceae</taxon>
        <taxon>Sulfurospirillum</taxon>
    </lineage>
</organism>
<sequence>MEHTLYEGIRAFLLKTYQKANIQNLQIVPLMSAIEYEVNKIVSKSLFSKRFNVSKNIRVVVYKNHSVGVFVNVKGIVKMSQRFTKNKRSF</sequence>
<dbReference type="KEGG" id="smul:SMUL_1816"/>
<dbReference type="EMBL" id="CP007201">
    <property type="protein sequence ID" value="AHJ13071.1"/>
    <property type="molecule type" value="Genomic_DNA"/>
</dbReference>
<name>A0AA86ALT6_SULMK</name>
<accession>A0AA86ALT6</accession>
<dbReference type="AlphaFoldDB" id="A0AA86ALT6"/>
<dbReference type="Proteomes" id="UP000019322">
    <property type="component" value="Chromosome"/>
</dbReference>
<gene>
    <name evidence="1" type="ORF">SMUL_1816</name>
</gene>
<evidence type="ECO:0000313" key="2">
    <source>
        <dbReference type="Proteomes" id="UP000019322"/>
    </source>
</evidence>
<proteinExistence type="predicted"/>
<reference evidence="1 2" key="1">
    <citation type="journal article" date="2014" name="Environ. Microbiol.">
        <title>Insights into organohalide respiration and the versatile catabolism of Sulfurospirillum multivorans gained from comparative genomics and physiological studies.</title>
        <authorList>
            <person name="Goris T."/>
            <person name="Schubert T."/>
            <person name="Gadkari J."/>
            <person name="Wubet T."/>
            <person name="Tarkka M."/>
            <person name="Buscot F."/>
            <person name="Adrian L."/>
            <person name="Diekert G."/>
        </authorList>
    </citation>
    <scope>NUCLEOTIDE SEQUENCE [LARGE SCALE GENOMIC DNA]</scope>
    <source>
        <strain evidence="2">DM 12446 / JCM 15788 / NBRC 109480</strain>
    </source>
</reference>
<evidence type="ECO:0000313" key="1">
    <source>
        <dbReference type="EMBL" id="AHJ13071.1"/>
    </source>
</evidence>
<dbReference type="RefSeq" id="WP_025344942.1">
    <property type="nucleotide sequence ID" value="NZ_CP007201.1"/>
</dbReference>
<protein>
    <submittedName>
        <fullName evidence="1">Uncharacterized protein</fullName>
    </submittedName>
</protein>